<evidence type="ECO:0000313" key="12">
    <source>
        <dbReference type="Proteomes" id="UP000799757"/>
    </source>
</evidence>
<dbReference type="InterPro" id="IPR021133">
    <property type="entry name" value="HEAT_type_2"/>
</dbReference>
<gene>
    <name evidence="11" type="ORF">K505DRAFT_364666</name>
</gene>
<dbReference type="Pfam" id="PF13513">
    <property type="entry name" value="HEAT_EZ"/>
    <property type="match status" value="1"/>
</dbReference>
<evidence type="ECO:0000256" key="4">
    <source>
        <dbReference type="ARBA" id="ARBA00022490"/>
    </source>
</evidence>
<sequence>MDVNQVLASTLSPGTSHNALRHANVRQSAEQQLTQAAEANFPEYLTILAQELANDDAQPHIRIAAGLSLKNAFSAREYARLRQVQDRWLNLTPEIKTNVKSLALRTLASADARAGQSAAQFIASVAAIEIPRQQWPDLMSTLVENVGQGAAHQKQASLTTIGYICDTDDVELREALQHHSNAILTAVVQGARKEETNNDVRNAAISALSDSVEFVRSNFENEGERNYIMQVICEATQADDSRIQQGSYGCLNRIMGLYYDKMRFYMEKALFGLTIQGMKSDEEDVAKLAVEFWCTVCEEEIAIEDDNTQVLGFRMPLTSTSPTEVRLTYDQAQAEGSTELRDYFNFARVATQEVVPVLLELLAKQDEDADDNEYNTSRAAYQCLQLWAQCVGSGVVPPVLTFVEKNLRSEDWHYRDASVSAFGAIMEGPEESVLDPIVKQALPVLIAMMDDQVIHVKDSAAYALGRICETAPTTVDAQEHLPTLIGALFNGLSSHPKMAASCCWALMNLADRFAGEPGCHTNPLSPHFELSITHLLQVTERGDADNQLRTAAYEVLNAFVTNSAGDNVGLVGTLSNVILERLEKSIALQTQVVSVEDRLTLEEMQTSLASVIMSIVQRLEGDIRPQADRIMQVLLHLLSTVGAKSSVPDTVFAAIGSIATALEDDFIKYMDAFTPYLYNALGNQEEPGLCSMAIGLVSDITRSLGEKIQPYCDAFMNYLLNNLRSNQLGNQFKPAILQCFGDIAQAIGGHFETYLTVVAQVLQQASTVSIATDGNFEMMDYVTSLREGIMDAWDGCIVAMKSSGKTQLIVPFLDSIFELLRIIHSDSNRTEGLLRSSCGVIGDLAEAFPNGEFREYFRHDFLTAMTRETRANQDFLSRTRDTARWAREQIKRQVGTSPLAGPFLTSRPTVASHYAQPTYPHHIYYH</sequence>
<keyword evidence="4" id="KW-0963">Cytoplasm</keyword>
<dbReference type="GO" id="GO:0005634">
    <property type="term" value="C:nucleus"/>
    <property type="evidence" value="ECO:0007669"/>
    <property type="project" value="UniProtKB-ARBA"/>
</dbReference>
<evidence type="ECO:0000256" key="8">
    <source>
        <dbReference type="ARBA" id="ARBA00083566"/>
    </source>
</evidence>
<organism evidence="11 12">
    <name type="scientific">Melanomma pulvis-pyrius CBS 109.77</name>
    <dbReference type="NCBI Taxonomy" id="1314802"/>
    <lineage>
        <taxon>Eukaryota</taxon>
        <taxon>Fungi</taxon>
        <taxon>Dikarya</taxon>
        <taxon>Ascomycota</taxon>
        <taxon>Pezizomycotina</taxon>
        <taxon>Dothideomycetes</taxon>
        <taxon>Pleosporomycetidae</taxon>
        <taxon>Pleosporales</taxon>
        <taxon>Melanommataceae</taxon>
        <taxon>Melanomma</taxon>
    </lineage>
</organism>
<keyword evidence="6" id="KW-0653">Protein transport</keyword>
<dbReference type="PROSITE" id="PS50166">
    <property type="entry name" value="IMPORTIN_B_NT"/>
    <property type="match status" value="1"/>
</dbReference>
<dbReference type="GO" id="GO:0031267">
    <property type="term" value="F:small GTPase binding"/>
    <property type="evidence" value="ECO:0007669"/>
    <property type="project" value="InterPro"/>
</dbReference>
<evidence type="ECO:0000256" key="9">
    <source>
        <dbReference type="PROSITE-ProRule" id="PRU00103"/>
    </source>
</evidence>
<evidence type="ECO:0000313" key="11">
    <source>
        <dbReference type="EMBL" id="KAF2790495.1"/>
    </source>
</evidence>
<keyword evidence="12" id="KW-1185">Reference proteome</keyword>
<evidence type="ECO:0000256" key="7">
    <source>
        <dbReference type="ARBA" id="ARBA00079884"/>
    </source>
</evidence>
<dbReference type="InterPro" id="IPR001494">
    <property type="entry name" value="Importin-beta_N"/>
</dbReference>
<keyword evidence="3" id="KW-0813">Transport</keyword>
<dbReference type="SMART" id="SM00913">
    <property type="entry name" value="IBN_N"/>
    <property type="match status" value="1"/>
</dbReference>
<dbReference type="FunFam" id="1.25.10.10:FF:000027">
    <property type="entry name" value="Importin subunit beta-1"/>
    <property type="match status" value="1"/>
</dbReference>
<comment type="subcellular location">
    <subcellularLocation>
        <location evidence="1">Cytoplasm</location>
    </subcellularLocation>
</comment>
<accession>A0A6A6X2Z4</accession>
<dbReference type="InterPro" id="IPR016024">
    <property type="entry name" value="ARM-type_fold"/>
</dbReference>
<feature type="repeat" description="HEAT" evidence="9">
    <location>
        <begin position="441"/>
        <end position="479"/>
    </location>
</feature>
<evidence type="ECO:0000256" key="3">
    <source>
        <dbReference type="ARBA" id="ARBA00022448"/>
    </source>
</evidence>
<proteinExistence type="inferred from homology"/>
<dbReference type="PANTHER" id="PTHR10527">
    <property type="entry name" value="IMPORTIN BETA"/>
    <property type="match status" value="1"/>
</dbReference>
<dbReference type="SUPFAM" id="SSF48371">
    <property type="entry name" value="ARM repeat"/>
    <property type="match status" value="1"/>
</dbReference>
<evidence type="ECO:0000256" key="5">
    <source>
        <dbReference type="ARBA" id="ARBA00022737"/>
    </source>
</evidence>
<evidence type="ECO:0000256" key="6">
    <source>
        <dbReference type="ARBA" id="ARBA00022927"/>
    </source>
</evidence>
<dbReference type="Pfam" id="PF03810">
    <property type="entry name" value="IBN_N"/>
    <property type="match status" value="1"/>
</dbReference>
<dbReference type="Pfam" id="PF25574">
    <property type="entry name" value="TPR_IMB1"/>
    <property type="match status" value="1"/>
</dbReference>
<evidence type="ECO:0000259" key="10">
    <source>
        <dbReference type="PROSITE" id="PS50166"/>
    </source>
</evidence>
<dbReference type="Gene3D" id="1.25.10.10">
    <property type="entry name" value="Leucine-rich Repeat Variant"/>
    <property type="match status" value="1"/>
</dbReference>
<keyword evidence="5" id="KW-0677">Repeat</keyword>
<dbReference type="InterPro" id="IPR058584">
    <property type="entry name" value="IMB1_TNPO1-like_TPR"/>
</dbReference>
<protein>
    <recommendedName>
        <fullName evidence="7">Importin-95</fullName>
    </recommendedName>
    <alternativeName>
        <fullName evidence="8">Karyopherin-95</fullName>
    </alternativeName>
</protein>
<feature type="domain" description="Importin N-terminal" evidence="10">
    <location>
        <begin position="29"/>
        <end position="109"/>
    </location>
</feature>
<evidence type="ECO:0000256" key="1">
    <source>
        <dbReference type="ARBA" id="ARBA00004496"/>
    </source>
</evidence>
<dbReference type="EMBL" id="MU002070">
    <property type="protein sequence ID" value="KAF2790495.1"/>
    <property type="molecule type" value="Genomic_DNA"/>
</dbReference>
<comment type="similarity">
    <text evidence="2">Belongs to the importin beta family. Importin beta-1 subfamily.</text>
</comment>
<dbReference type="InterPro" id="IPR040122">
    <property type="entry name" value="Importin_beta"/>
</dbReference>
<dbReference type="AlphaFoldDB" id="A0A6A6X2Z4"/>
<dbReference type="GO" id="GO:0005737">
    <property type="term" value="C:cytoplasm"/>
    <property type="evidence" value="ECO:0007669"/>
    <property type="project" value="UniProtKB-SubCell"/>
</dbReference>
<evidence type="ECO:0000256" key="2">
    <source>
        <dbReference type="ARBA" id="ARBA00010907"/>
    </source>
</evidence>
<reference evidence="11" key="1">
    <citation type="journal article" date="2020" name="Stud. Mycol.">
        <title>101 Dothideomycetes genomes: a test case for predicting lifestyles and emergence of pathogens.</title>
        <authorList>
            <person name="Haridas S."/>
            <person name="Albert R."/>
            <person name="Binder M."/>
            <person name="Bloem J."/>
            <person name="Labutti K."/>
            <person name="Salamov A."/>
            <person name="Andreopoulos B."/>
            <person name="Baker S."/>
            <person name="Barry K."/>
            <person name="Bills G."/>
            <person name="Bluhm B."/>
            <person name="Cannon C."/>
            <person name="Castanera R."/>
            <person name="Culley D."/>
            <person name="Daum C."/>
            <person name="Ezra D."/>
            <person name="Gonzalez J."/>
            <person name="Henrissat B."/>
            <person name="Kuo A."/>
            <person name="Liang C."/>
            <person name="Lipzen A."/>
            <person name="Lutzoni F."/>
            <person name="Magnuson J."/>
            <person name="Mondo S."/>
            <person name="Nolan M."/>
            <person name="Ohm R."/>
            <person name="Pangilinan J."/>
            <person name="Park H.-J."/>
            <person name="Ramirez L."/>
            <person name="Alfaro M."/>
            <person name="Sun H."/>
            <person name="Tritt A."/>
            <person name="Yoshinaga Y."/>
            <person name="Zwiers L.-H."/>
            <person name="Turgeon B."/>
            <person name="Goodwin S."/>
            <person name="Spatafora J."/>
            <person name="Crous P."/>
            <person name="Grigoriev I."/>
        </authorList>
    </citation>
    <scope>NUCLEOTIDE SEQUENCE</scope>
    <source>
        <strain evidence="11">CBS 109.77</strain>
    </source>
</reference>
<dbReference type="OrthoDB" id="10263328at2759"/>
<name>A0A6A6X2Z4_9PLEO</name>
<dbReference type="InterPro" id="IPR011989">
    <property type="entry name" value="ARM-like"/>
</dbReference>
<dbReference type="GO" id="GO:0006606">
    <property type="term" value="P:protein import into nucleus"/>
    <property type="evidence" value="ECO:0007669"/>
    <property type="project" value="InterPro"/>
</dbReference>
<dbReference type="PROSITE" id="PS50077">
    <property type="entry name" value="HEAT_REPEAT"/>
    <property type="match status" value="1"/>
</dbReference>
<dbReference type="Proteomes" id="UP000799757">
    <property type="component" value="Unassembled WGS sequence"/>
</dbReference>